<accession>A0A1B7K0G9</accession>
<proteinExistence type="predicted"/>
<reference evidence="1 2" key="1">
    <citation type="submission" date="2016-04" db="EMBL/GenBank/DDBJ databases">
        <title>ATOL: Assembling a taxonomically balanced genome-scale reconstruction of the evolutionary history of the Enterobacteriaceae.</title>
        <authorList>
            <person name="Plunkett G.III."/>
            <person name="Neeno-Eckwall E.C."/>
            <person name="Glasner J.D."/>
            <person name="Perna N.T."/>
        </authorList>
    </citation>
    <scope>NUCLEOTIDE SEQUENCE [LARGE SCALE GENOMIC DNA]</scope>
    <source>
        <strain evidence="1 2">ATCC 35613</strain>
    </source>
</reference>
<comment type="caution">
    <text evidence="1">The sequence shown here is derived from an EMBL/GenBank/DDBJ whole genome shotgun (WGS) entry which is preliminary data.</text>
</comment>
<organism evidence="1 2">
    <name type="scientific">Providencia heimbachae ATCC 35613</name>
    <dbReference type="NCBI Taxonomy" id="1354272"/>
    <lineage>
        <taxon>Bacteria</taxon>
        <taxon>Pseudomonadati</taxon>
        <taxon>Pseudomonadota</taxon>
        <taxon>Gammaproteobacteria</taxon>
        <taxon>Enterobacterales</taxon>
        <taxon>Morganellaceae</taxon>
        <taxon>Providencia</taxon>
    </lineage>
</organism>
<dbReference type="InterPro" id="IPR025317">
    <property type="entry name" value="DUF4222"/>
</dbReference>
<dbReference type="Pfam" id="PF13973">
    <property type="entry name" value="DUF4222"/>
    <property type="match status" value="1"/>
</dbReference>
<protein>
    <recommendedName>
        <fullName evidence="3">DUF4222 domain-containing protein</fullName>
    </recommendedName>
</protein>
<gene>
    <name evidence="1" type="ORF">M998_0910</name>
</gene>
<evidence type="ECO:0000313" key="2">
    <source>
        <dbReference type="Proteomes" id="UP000078224"/>
    </source>
</evidence>
<keyword evidence="2" id="KW-1185">Reference proteome</keyword>
<dbReference type="PATRIC" id="fig|1354272.4.peg.934"/>
<evidence type="ECO:0008006" key="3">
    <source>
        <dbReference type="Google" id="ProtNLM"/>
    </source>
</evidence>
<evidence type="ECO:0000313" key="1">
    <source>
        <dbReference type="EMBL" id="OAT53657.1"/>
    </source>
</evidence>
<dbReference type="OrthoDB" id="6419134at2"/>
<dbReference type="RefSeq" id="WP_004265088.1">
    <property type="nucleotide sequence ID" value="NZ_LXEW01000015.1"/>
</dbReference>
<dbReference type="Proteomes" id="UP000078224">
    <property type="component" value="Unassembled WGS sequence"/>
</dbReference>
<dbReference type="AlphaFoldDB" id="A0A1B7K0G9"/>
<dbReference type="EMBL" id="LXEW01000015">
    <property type="protein sequence ID" value="OAT53657.1"/>
    <property type="molecule type" value="Genomic_DNA"/>
</dbReference>
<sequence length="57" mass="6582">MRNPQPNDFYTHKNNGETVKVLSVQFNRVTFQRDGFDSPVIVPLSQFSNEYTYAGRA</sequence>
<name>A0A1B7K0G9_9GAMM</name>